<gene>
    <name evidence="14" type="ORF">FE697_015785</name>
</gene>
<keyword evidence="3" id="KW-0479">Metal-binding</keyword>
<reference evidence="14 15" key="1">
    <citation type="submission" date="2019-09" db="EMBL/GenBank/DDBJ databases">
        <title>Mumia zhuanghuii sp. nov. isolated from the intestinal contents of plateau pika (Ochotona curzoniae) in the Qinghai-Tibet plateau of China.</title>
        <authorList>
            <person name="Tian Z."/>
        </authorList>
    </citation>
    <scope>NUCLEOTIDE SEQUENCE [LARGE SCALE GENOMIC DNA]</scope>
    <source>
        <strain evidence="15">350</strain>
    </source>
</reference>
<dbReference type="AlphaFoldDB" id="A0A5Q6RQU3"/>
<dbReference type="Gene3D" id="3.60.130.10">
    <property type="entry name" value="Clavaminate synthase-like"/>
    <property type="match status" value="1"/>
</dbReference>
<comment type="catalytic activity">
    <reaction evidence="8">
        <text>2-ethylhexyl sulfate + 2-oxoglutarate + O2 = 2-ethylhexanal + sulfate + succinate + CO2 + H(+)</text>
        <dbReference type="Rhea" id="RHEA:47620"/>
        <dbReference type="ChEBI" id="CHEBI:15378"/>
        <dbReference type="ChEBI" id="CHEBI:15379"/>
        <dbReference type="ChEBI" id="CHEBI:16189"/>
        <dbReference type="ChEBI" id="CHEBI:16526"/>
        <dbReference type="ChEBI" id="CHEBI:16810"/>
        <dbReference type="ChEBI" id="CHEBI:30031"/>
        <dbReference type="ChEBI" id="CHEBI:87808"/>
        <dbReference type="ChEBI" id="CHEBI:87809"/>
        <dbReference type="EC" id="1.14.11.77"/>
    </reaction>
</comment>
<evidence type="ECO:0000256" key="10">
    <source>
        <dbReference type="ARBA" id="ARBA00067109"/>
    </source>
</evidence>
<dbReference type="SUPFAM" id="SSF51197">
    <property type="entry name" value="Clavaminate synthase-like"/>
    <property type="match status" value="1"/>
</dbReference>
<dbReference type="GO" id="GO:0005737">
    <property type="term" value="C:cytoplasm"/>
    <property type="evidence" value="ECO:0007669"/>
    <property type="project" value="TreeGrafter"/>
</dbReference>
<dbReference type="EC" id="1.14.11.77" evidence="9"/>
<keyword evidence="5" id="KW-0560">Oxidoreductase</keyword>
<evidence type="ECO:0000256" key="7">
    <source>
        <dbReference type="ARBA" id="ARBA00050529"/>
    </source>
</evidence>
<keyword evidence="4 14" id="KW-0223">Dioxygenase</keyword>
<dbReference type="Pfam" id="PF02668">
    <property type="entry name" value="TauD"/>
    <property type="match status" value="1"/>
</dbReference>
<comment type="similarity">
    <text evidence="2">Belongs to the TfdA dioxygenase family.</text>
</comment>
<dbReference type="RefSeq" id="WP_149770595.1">
    <property type="nucleotide sequence ID" value="NZ_VDFQ02000005.1"/>
</dbReference>
<comment type="caution">
    <text evidence="14">The sequence shown here is derived from an EMBL/GenBank/DDBJ whole genome shotgun (WGS) entry which is preliminary data.</text>
</comment>
<dbReference type="PANTHER" id="PTHR30468:SF5">
    <property type="entry name" value="ALPHA-KETOGLUTARATE-DEPENDENT SULFATE ESTER DIOXYGENASE"/>
    <property type="match status" value="1"/>
</dbReference>
<dbReference type="InterPro" id="IPR003819">
    <property type="entry name" value="TauD/TfdA-like"/>
</dbReference>
<feature type="domain" description="TauD/TfdA-like" evidence="13">
    <location>
        <begin position="30"/>
        <end position="294"/>
    </location>
</feature>
<evidence type="ECO:0000313" key="15">
    <source>
        <dbReference type="Proteomes" id="UP000307768"/>
    </source>
</evidence>
<dbReference type="OrthoDB" id="581608at2"/>
<evidence type="ECO:0000256" key="6">
    <source>
        <dbReference type="ARBA" id="ARBA00023004"/>
    </source>
</evidence>
<comment type="cofactor">
    <cofactor evidence="1">
        <name>Fe(2+)</name>
        <dbReference type="ChEBI" id="CHEBI:29033"/>
    </cofactor>
</comment>
<evidence type="ECO:0000256" key="1">
    <source>
        <dbReference type="ARBA" id="ARBA00001954"/>
    </source>
</evidence>
<proteinExistence type="inferred from homology"/>
<evidence type="ECO:0000259" key="13">
    <source>
        <dbReference type="Pfam" id="PF02668"/>
    </source>
</evidence>
<evidence type="ECO:0000256" key="8">
    <source>
        <dbReference type="ARBA" id="ARBA00051250"/>
    </source>
</evidence>
<dbReference type="GO" id="GO:0046872">
    <property type="term" value="F:metal ion binding"/>
    <property type="evidence" value="ECO:0007669"/>
    <property type="project" value="UniProtKB-KW"/>
</dbReference>
<keyword evidence="6" id="KW-0408">Iron</keyword>
<feature type="region of interest" description="Disordered" evidence="12">
    <location>
        <begin position="1"/>
        <end position="21"/>
    </location>
</feature>
<dbReference type="InterPro" id="IPR042098">
    <property type="entry name" value="TauD-like_sf"/>
</dbReference>
<dbReference type="GO" id="GO:0016706">
    <property type="term" value="F:2-oxoglutarate-dependent dioxygenase activity"/>
    <property type="evidence" value="ECO:0007669"/>
    <property type="project" value="TreeGrafter"/>
</dbReference>
<evidence type="ECO:0000256" key="3">
    <source>
        <dbReference type="ARBA" id="ARBA00022723"/>
    </source>
</evidence>
<dbReference type="FunFam" id="3.60.130.10:FF:000002">
    <property type="entry name" value="Alpha-ketoglutarate-dependent taurine dioxygenase"/>
    <property type="match status" value="1"/>
</dbReference>
<evidence type="ECO:0000313" key="14">
    <source>
        <dbReference type="EMBL" id="KAA1420426.1"/>
    </source>
</evidence>
<dbReference type="EMBL" id="VDFQ02000005">
    <property type="protein sequence ID" value="KAA1420426.1"/>
    <property type="molecule type" value="Genomic_DNA"/>
</dbReference>
<sequence length="326" mass="35960">MTSTLSDPAPADPAVGSRSPRHERIAVHRIGGRIGARIEGVQLSGALDAQTVAEIRTALLRHKVVFFRGQDHLDDEQQIAFAGLLGPLTSAHPTISTGSSRVLTIKTRNGQAANSWHTDVSFVDKVPAISVLRGVEVTEYGGTTSWANTVTAYEALPEPLRVLADRLWAVHSNLYDYAAMNELGDADPDDPEVAEYRKQFGRIPFETEHPVVRVHPETGERALLLGQFFQRFVGLNTYESHEIFELLQTRITKLENTVRWTWAPGDVAIWDNRATQHYAVADFDDQPREVRRVTVAGDVPVSIDGRTSVVRSGSSADFVDIDSLIS</sequence>
<evidence type="ECO:0000256" key="9">
    <source>
        <dbReference type="ARBA" id="ARBA00066614"/>
    </source>
</evidence>
<dbReference type="Proteomes" id="UP000307768">
    <property type="component" value="Unassembled WGS sequence"/>
</dbReference>
<protein>
    <recommendedName>
        <fullName evidence="10">Alpha-ketoglutarate-dependent sulfate ester dioxygenase</fullName>
        <ecNumber evidence="9">1.14.11.77</ecNumber>
    </recommendedName>
    <alternativeName>
        <fullName evidence="11">Type II alkyl sulfatase</fullName>
    </alternativeName>
</protein>
<evidence type="ECO:0000256" key="11">
    <source>
        <dbReference type="ARBA" id="ARBA00078517"/>
    </source>
</evidence>
<name>A0A5Q6RQU3_9ACTN</name>
<organism evidence="14 15">
    <name type="scientific">Mumia zhuanghuii</name>
    <dbReference type="NCBI Taxonomy" id="2585211"/>
    <lineage>
        <taxon>Bacteria</taxon>
        <taxon>Bacillati</taxon>
        <taxon>Actinomycetota</taxon>
        <taxon>Actinomycetes</taxon>
        <taxon>Propionibacteriales</taxon>
        <taxon>Nocardioidaceae</taxon>
        <taxon>Mumia</taxon>
    </lineage>
</organism>
<evidence type="ECO:0000256" key="4">
    <source>
        <dbReference type="ARBA" id="ARBA00022964"/>
    </source>
</evidence>
<dbReference type="PANTHER" id="PTHR30468">
    <property type="entry name" value="ALPHA-KETOGLUTARATE-DEPENDENT SULFONATE DIOXYGENASE"/>
    <property type="match status" value="1"/>
</dbReference>
<evidence type="ECO:0000256" key="12">
    <source>
        <dbReference type="SAM" id="MobiDB-lite"/>
    </source>
</evidence>
<evidence type="ECO:0000256" key="5">
    <source>
        <dbReference type="ARBA" id="ARBA00023002"/>
    </source>
</evidence>
<comment type="catalytic activity">
    <reaction evidence="7">
        <text>a primary linear alkyl sulfate ester + 2-oxoglutarate + O2 = an aldehyde + sulfate + succinate + CO2 + H(+)</text>
        <dbReference type="Rhea" id="RHEA:65716"/>
        <dbReference type="ChEBI" id="CHEBI:15378"/>
        <dbReference type="ChEBI" id="CHEBI:15379"/>
        <dbReference type="ChEBI" id="CHEBI:16189"/>
        <dbReference type="ChEBI" id="CHEBI:16526"/>
        <dbReference type="ChEBI" id="CHEBI:16810"/>
        <dbReference type="ChEBI" id="CHEBI:17478"/>
        <dbReference type="ChEBI" id="CHEBI:30031"/>
        <dbReference type="ChEBI" id="CHEBI:157685"/>
        <dbReference type="EC" id="1.14.11.77"/>
    </reaction>
</comment>
<evidence type="ECO:0000256" key="2">
    <source>
        <dbReference type="ARBA" id="ARBA00005896"/>
    </source>
</evidence>
<accession>A0A5Q6RQU3</accession>
<dbReference type="InterPro" id="IPR051323">
    <property type="entry name" value="AtsK-like"/>
</dbReference>